<dbReference type="InterPro" id="IPR005733">
    <property type="entry name" value="TopoI_bac-type"/>
</dbReference>
<keyword evidence="5" id="KW-0238">DNA-binding</keyword>
<dbReference type="InterPro" id="IPR003601">
    <property type="entry name" value="Topo_IA_2"/>
</dbReference>
<feature type="domain" description="Toprim" evidence="7">
    <location>
        <begin position="3"/>
        <end position="112"/>
    </location>
</feature>
<dbReference type="SMART" id="SM00493">
    <property type="entry name" value="TOPRIM"/>
    <property type="match status" value="1"/>
</dbReference>
<dbReference type="CDD" id="cd00186">
    <property type="entry name" value="TOP1Ac"/>
    <property type="match status" value="1"/>
</dbReference>
<dbReference type="PROSITE" id="PS00396">
    <property type="entry name" value="TOPO_IA_1"/>
    <property type="match status" value="1"/>
</dbReference>
<evidence type="ECO:0000259" key="8">
    <source>
        <dbReference type="PROSITE" id="PS52039"/>
    </source>
</evidence>
<feature type="non-terminal residue" evidence="9">
    <location>
        <position position="418"/>
    </location>
</feature>
<evidence type="ECO:0000256" key="2">
    <source>
        <dbReference type="ARBA" id="ARBA00009446"/>
    </source>
</evidence>
<dbReference type="InterPro" id="IPR013824">
    <property type="entry name" value="Topo_IA_cen_sub1"/>
</dbReference>
<dbReference type="SUPFAM" id="SSF56712">
    <property type="entry name" value="Prokaryotic type I DNA topoisomerase"/>
    <property type="match status" value="1"/>
</dbReference>
<dbReference type="EC" id="5.6.2.1" evidence="3"/>
<dbReference type="PROSITE" id="PS50880">
    <property type="entry name" value="TOPRIM"/>
    <property type="match status" value="1"/>
</dbReference>
<dbReference type="PRINTS" id="PR00417">
    <property type="entry name" value="PRTPISMRASEI"/>
</dbReference>
<dbReference type="InterPro" id="IPR023405">
    <property type="entry name" value="Topo_IA_core_domain"/>
</dbReference>
<evidence type="ECO:0000313" key="9">
    <source>
        <dbReference type="EMBL" id="GAG58034.1"/>
    </source>
</evidence>
<name>X0YP46_9ZZZZ</name>
<dbReference type="Pfam" id="PF01131">
    <property type="entry name" value="Topoisom_bac"/>
    <property type="match status" value="1"/>
</dbReference>
<dbReference type="GO" id="GO:0003677">
    <property type="term" value="F:DNA binding"/>
    <property type="evidence" value="ECO:0007669"/>
    <property type="project" value="UniProtKB-KW"/>
</dbReference>
<evidence type="ECO:0000256" key="5">
    <source>
        <dbReference type="ARBA" id="ARBA00023125"/>
    </source>
</evidence>
<sequence length="418" mass="48287">MTKYLVIVESPTKEKTLKKILGRDYTIKSSKGHLIDLPKTKLGIDVENNFQPEYVVIPRQRRVLKELEKSTKGKEKVFLATDPDREGEAIAWHIAQKLKIKEGKNRVSFNEITGKAVSQAFKNPREINLNMVNSQKARRLLDRLVGYKISPLLWKKIGKKLSAGRVQSIALRLICEREEEIVKFKIEEFWSINALFKKITAEKAEPFKAKLFSINSKKATINTKNEATKICEEVKNQDIYIKNINKKKESKSPPPPFTTSTLQQEGYNKFDFPIKKTMFIAQKLYEGITLGNKGNIGLITYMRTDSVRVSDEAKSKAKKYIEEHYGKDFAKSSQNLRKGKNKIKNVKIQDAHESIRPTYIFHHPGSVKNYLTNDQYKLYNLIWQRFIASRMKAAYLEKITIDIETGRYIFRTSGSKIL</sequence>
<proteinExistence type="inferred from homology"/>
<dbReference type="Gene3D" id="3.40.50.140">
    <property type="match status" value="1"/>
</dbReference>
<dbReference type="Gene3D" id="1.10.460.10">
    <property type="entry name" value="Topoisomerase I, domain 2"/>
    <property type="match status" value="1"/>
</dbReference>
<keyword evidence="6" id="KW-0413">Isomerase</keyword>
<evidence type="ECO:0000256" key="6">
    <source>
        <dbReference type="ARBA" id="ARBA00023235"/>
    </source>
</evidence>
<dbReference type="SMART" id="SM00437">
    <property type="entry name" value="TOP1Ac"/>
    <property type="match status" value="1"/>
</dbReference>
<comment type="caution">
    <text evidence="9">The sequence shown here is derived from an EMBL/GenBank/DDBJ whole genome shotgun (WGS) entry which is preliminary data.</text>
</comment>
<dbReference type="InterPro" id="IPR006171">
    <property type="entry name" value="TOPRIM_dom"/>
</dbReference>
<reference evidence="9" key="1">
    <citation type="journal article" date="2014" name="Front. Microbiol.">
        <title>High frequency of phylogenetically diverse reductive dehalogenase-homologous genes in deep subseafloor sedimentary metagenomes.</title>
        <authorList>
            <person name="Kawai M."/>
            <person name="Futagami T."/>
            <person name="Toyoda A."/>
            <person name="Takaki Y."/>
            <person name="Nishi S."/>
            <person name="Hori S."/>
            <person name="Arai W."/>
            <person name="Tsubouchi T."/>
            <person name="Morono Y."/>
            <person name="Uchiyama I."/>
            <person name="Ito T."/>
            <person name="Fujiyama A."/>
            <person name="Inagaki F."/>
            <person name="Takami H."/>
        </authorList>
    </citation>
    <scope>NUCLEOTIDE SEQUENCE</scope>
    <source>
        <strain evidence="9">Expedition CK06-06</strain>
    </source>
</reference>
<dbReference type="GO" id="GO:0006265">
    <property type="term" value="P:DNA topological change"/>
    <property type="evidence" value="ECO:0007669"/>
    <property type="project" value="InterPro"/>
</dbReference>
<dbReference type="PANTHER" id="PTHR42785:SF1">
    <property type="entry name" value="DNA TOPOISOMERASE"/>
    <property type="match status" value="1"/>
</dbReference>
<organism evidence="9">
    <name type="scientific">marine sediment metagenome</name>
    <dbReference type="NCBI Taxonomy" id="412755"/>
    <lineage>
        <taxon>unclassified sequences</taxon>
        <taxon>metagenomes</taxon>
        <taxon>ecological metagenomes</taxon>
    </lineage>
</organism>
<dbReference type="SMART" id="SM00436">
    <property type="entry name" value="TOP1Bc"/>
    <property type="match status" value="1"/>
</dbReference>
<dbReference type="Gene3D" id="2.70.20.10">
    <property type="entry name" value="Topoisomerase I, domain 3"/>
    <property type="match status" value="1"/>
</dbReference>
<keyword evidence="4" id="KW-0799">Topoisomerase</keyword>
<dbReference type="InterPro" id="IPR013826">
    <property type="entry name" value="Topo_IA_cen_sub3"/>
</dbReference>
<dbReference type="Pfam" id="PF01751">
    <property type="entry name" value="Toprim"/>
    <property type="match status" value="1"/>
</dbReference>
<gene>
    <name evidence="9" type="ORF">S01H4_16947</name>
</gene>
<dbReference type="NCBIfam" id="TIGR01051">
    <property type="entry name" value="topA_bact"/>
    <property type="match status" value="1"/>
</dbReference>
<evidence type="ECO:0000259" key="7">
    <source>
        <dbReference type="PROSITE" id="PS50880"/>
    </source>
</evidence>
<comment type="catalytic activity">
    <reaction evidence="1">
        <text>ATP-independent breakage of single-stranded DNA, followed by passage and rejoining.</text>
        <dbReference type="EC" id="5.6.2.1"/>
    </reaction>
</comment>
<dbReference type="EMBL" id="BART01007446">
    <property type="protein sequence ID" value="GAG58034.1"/>
    <property type="molecule type" value="Genomic_DNA"/>
</dbReference>
<comment type="similarity">
    <text evidence="2">Belongs to the type IA topoisomerase family.</text>
</comment>
<dbReference type="GO" id="GO:0003917">
    <property type="term" value="F:DNA topoisomerase type I (single strand cut, ATP-independent) activity"/>
    <property type="evidence" value="ECO:0007669"/>
    <property type="project" value="UniProtKB-EC"/>
</dbReference>
<dbReference type="InterPro" id="IPR003602">
    <property type="entry name" value="Topo_IA_DNA-bd_dom"/>
</dbReference>
<evidence type="ECO:0000256" key="1">
    <source>
        <dbReference type="ARBA" id="ARBA00000213"/>
    </source>
</evidence>
<dbReference type="InterPro" id="IPR023406">
    <property type="entry name" value="Topo_IA_AS"/>
</dbReference>
<dbReference type="Gene3D" id="1.10.290.10">
    <property type="entry name" value="Topoisomerase I, domain 4"/>
    <property type="match status" value="1"/>
</dbReference>
<evidence type="ECO:0000256" key="3">
    <source>
        <dbReference type="ARBA" id="ARBA00012891"/>
    </source>
</evidence>
<dbReference type="PROSITE" id="PS52039">
    <property type="entry name" value="TOPO_IA_2"/>
    <property type="match status" value="1"/>
</dbReference>
<dbReference type="CDD" id="cd03363">
    <property type="entry name" value="TOPRIM_TopoIA_TopoI"/>
    <property type="match status" value="1"/>
</dbReference>
<accession>X0YP46</accession>
<dbReference type="InterPro" id="IPR034149">
    <property type="entry name" value="TOPRIM_TopoI"/>
</dbReference>
<dbReference type="PANTHER" id="PTHR42785">
    <property type="entry name" value="DNA TOPOISOMERASE, TYPE IA, CORE"/>
    <property type="match status" value="1"/>
</dbReference>
<protein>
    <recommendedName>
        <fullName evidence="3">DNA topoisomerase</fullName>
        <ecNumber evidence="3">5.6.2.1</ecNumber>
    </recommendedName>
</protein>
<feature type="domain" description="Topo IA-type catalytic" evidence="8">
    <location>
        <begin position="128"/>
        <end position="418"/>
    </location>
</feature>
<dbReference type="AlphaFoldDB" id="X0YP46"/>
<dbReference type="InterPro" id="IPR013497">
    <property type="entry name" value="Topo_IA_cen"/>
</dbReference>
<dbReference type="InterPro" id="IPR000380">
    <property type="entry name" value="Topo_IA"/>
</dbReference>
<dbReference type="InterPro" id="IPR013825">
    <property type="entry name" value="Topo_IA_cen_sub2"/>
</dbReference>
<evidence type="ECO:0000256" key="4">
    <source>
        <dbReference type="ARBA" id="ARBA00023029"/>
    </source>
</evidence>